<organism evidence="1 3">
    <name type="scientific">Digitaria exilis</name>
    <dbReference type="NCBI Taxonomy" id="1010633"/>
    <lineage>
        <taxon>Eukaryota</taxon>
        <taxon>Viridiplantae</taxon>
        <taxon>Streptophyta</taxon>
        <taxon>Embryophyta</taxon>
        <taxon>Tracheophyta</taxon>
        <taxon>Spermatophyta</taxon>
        <taxon>Magnoliopsida</taxon>
        <taxon>Liliopsida</taxon>
        <taxon>Poales</taxon>
        <taxon>Poaceae</taxon>
        <taxon>PACMAD clade</taxon>
        <taxon>Panicoideae</taxon>
        <taxon>Panicodae</taxon>
        <taxon>Paniceae</taxon>
        <taxon>Anthephorinae</taxon>
        <taxon>Digitaria</taxon>
    </lineage>
</organism>
<dbReference type="EMBL" id="JACEFO010002354">
    <property type="protein sequence ID" value="KAF8664092.1"/>
    <property type="molecule type" value="Genomic_DNA"/>
</dbReference>
<protein>
    <submittedName>
        <fullName evidence="1">Uncharacterized protein</fullName>
    </submittedName>
</protein>
<dbReference type="EMBL" id="JACEFO010000828">
    <property type="protein sequence ID" value="KAF8755349.1"/>
    <property type="molecule type" value="Genomic_DNA"/>
</dbReference>
<name>A0A835E539_9POAL</name>
<proteinExistence type="predicted"/>
<gene>
    <name evidence="2" type="ORF">HU200_011333</name>
    <name evidence="1" type="ORF">HU200_055003</name>
</gene>
<evidence type="ECO:0000313" key="1">
    <source>
        <dbReference type="EMBL" id="KAF8664092.1"/>
    </source>
</evidence>
<dbReference type="AlphaFoldDB" id="A0A835E539"/>
<dbReference type="Proteomes" id="UP000636709">
    <property type="component" value="Unassembled WGS sequence"/>
</dbReference>
<dbReference type="OrthoDB" id="692647at2759"/>
<accession>A0A835E539</accession>
<sequence length="76" mass="8622">MTTTTEMAELDTLWDMVDLVRLTEQQDEIQWRWTGDGKYTARSAYIAQFTSSSALLTATQSGLLRQRGNIDFLLGC</sequence>
<evidence type="ECO:0000313" key="3">
    <source>
        <dbReference type="Proteomes" id="UP000636709"/>
    </source>
</evidence>
<evidence type="ECO:0000313" key="2">
    <source>
        <dbReference type="EMBL" id="KAF8755349.1"/>
    </source>
</evidence>
<keyword evidence="3" id="KW-1185">Reference proteome</keyword>
<comment type="caution">
    <text evidence="1">The sequence shown here is derived from an EMBL/GenBank/DDBJ whole genome shotgun (WGS) entry which is preliminary data.</text>
</comment>
<reference evidence="1" key="1">
    <citation type="submission" date="2020-07" db="EMBL/GenBank/DDBJ databases">
        <title>Genome sequence and genetic diversity analysis of an under-domesticated orphan crop, white fonio (Digitaria exilis).</title>
        <authorList>
            <person name="Bennetzen J.L."/>
            <person name="Chen S."/>
            <person name="Ma X."/>
            <person name="Wang X."/>
            <person name="Yssel A.E.J."/>
            <person name="Chaluvadi S.R."/>
            <person name="Johnson M."/>
            <person name="Gangashetty P."/>
            <person name="Hamidou F."/>
            <person name="Sanogo M.D."/>
            <person name="Zwaenepoel A."/>
            <person name="Wallace J."/>
            <person name="Van De Peer Y."/>
            <person name="Van Deynze A."/>
        </authorList>
    </citation>
    <scope>NUCLEOTIDE SEQUENCE</scope>
    <source>
        <tissue evidence="1">Leaves</tissue>
    </source>
</reference>